<keyword evidence="5" id="KW-0479">Metal-binding</keyword>
<dbReference type="FunFam" id="1.50.40.10:FF:000016">
    <property type="entry name" value="Solute carrier family 25 member 23"/>
    <property type="match status" value="1"/>
</dbReference>
<feature type="region of interest" description="Disordered" evidence="13">
    <location>
        <begin position="888"/>
        <end position="909"/>
    </location>
</feature>
<evidence type="ECO:0000313" key="15">
    <source>
        <dbReference type="EMBL" id="SGY25277.1"/>
    </source>
</evidence>
<dbReference type="InterPro" id="IPR023395">
    <property type="entry name" value="MCP_dom_sf"/>
</dbReference>
<dbReference type="Gene3D" id="1.50.40.10">
    <property type="entry name" value="Mitochondrial carrier domain"/>
    <property type="match status" value="1"/>
</dbReference>
<evidence type="ECO:0000256" key="2">
    <source>
        <dbReference type="ARBA" id="ARBA00006375"/>
    </source>
</evidence>
<keyword evidence="11 12" id="KW-0472">Membrane</keyword>
<feature type="compositionally biased region" description="Polar residues" evidence="13">
    <location>
        <begin position="245"/>
        <end position="256"/>
    </location>
</feature>
<organism evidence="15 16">
    <name type="scientific">Microbotryum silenes-dioicae</name>
    <dbReference type="NCBI Taxonomy" id="796604"/>
    <lineage>
        <taxon>Eukaryota</taxon>
        <taxon>Fungi</taxon>
        <taxon>Dikarya</taxon>
        <taxon>Basidiomycota</taxon>
        <taxon>Pucciniomycotina</taxon>
        <taxon>Microbotryomycetes</taxon>
        <taxon>Microbotryales</taxon>
        <taxon>Microbotryaceae</taxon>
        <taxon>Microbotryum</taxon>
    </lineage>
</organism>
<sequence>MTTLSSDPPPILDDDEAPPPSTTPSFSFSSSSSSSAPSIDPAASSLFTASSASSSSSGGILSDSSSTPSHAEIFQLIASGSMTAPSTNDPKLSLRPQHERIPIELDSAAYEQAVRDEDVATSKDEPHTLSEYKAFEGPVRRLSIFRTLFDSIPIPTSPPTSPVASTSTLPDAFAQATTASPSSSSPSAPTALQQAADQHAHDRKTYARELWCKCNDVPAGASLNTAVSASTVPTAPPQGADTPLRTASTSPESTKTPRSQPSAPIASAAARWTAFEKYAEEKEKELWKVFVEFDSDRDMKLRVSEVRQACKRAGLEIMDGTLDDFMKTVDKDGDGAISFAEWRNFLLVRSTTWWYGLQLLPRPTSMPEIMHYYQTHRKHRPSMSRLTQDGDVVIGGGKTGWNRLMTKSAAASKSASLTSQQKKAMNSSAALAILQDATNLRKRETENDEKRWARECVECWASKVGAVKKGKAVDNVAPPKTAVSKDVTTSSSSVGAAGVKDGAVASRVVDLTEKITTPSADGAAAMISTTTADAGSASSAHSTLSVIEDDVDEQADDLQHGMFAGAGKFLLAGGLAGAVSRTATAPFDRLKVYLITSPSTLQPVTPRYTPSLGSPEAAASSRPTKKVRRGKGSIPAAVRAIWRQGGGLAAFWTGNGLNVIKIFPESAIKFLSYESAKRVFAQYWDRVPDQTMISNSSRFVSGGIGGVLSQFVIYPIETLKTRVMSSTGGEHKGNALIFETAKNIWKKGGVKLYFRGLPAGLIGVFPYSAIDMSTFEGIKLAYTNWAGEEPGIPGSLAFGALSGGVGATSVYPLNLVRTRLQAQGTPAHPQTYTGVRDAARKCYQREGWRGFYKGLAPTLVKVVPAVAISYAVYDASKKVLFGREEGYLGGANSSASSASATKDEDCTEE</sequence>
<feature type="compositionally biased region" description="Low complexity" evidence="13">
    <location>
        <begin position="23"/>
        <end position="67"/>
    </location>
</feature>
<accession>A0A2X0M140</accession>
<evidence type="ECO:0000256" key="4">
    <source>
        <dbReference type="ARBA" id="ARBA00022692"/>
    </source>
</evidence>
<gene>
    <name evidence="15" type="primary">BQ5605_C018g08597</name>
    <name evidence="15" type="ORF">BQ5605_C018G08597</name>
</gene>
<evidence type="ECO:0000256" key="9">
    <source>
        <dbReference type="ARBA" id="ARBA00022989"/>
    </source>
</evidence>
<feature type="domain" description="EF-hand" evidence="14">
    <location>
        <begin position="317"/>
        <end position="352"/>
    </location>
</feature>
<dbReference type="PANTHER" id="PTHR24089">
    <property type="entry name" value="SOLUTE CARRIER FAMILY 25"/>
    <property type="match status" value="1"/>
</dbReference>
<feature type="compositionally biased region" description="Polar residues" evidence="13">
    <location>
        <begin position="78"/>
        <end position="90"/>
    </location>
</feature>
<evidence type="ECO:0000256" key="1">
    <source>
        <dbReference type="ARBA" id="ARBA00004448"/>
    </source>
</evidence>
<dbReference type="InterPro" id="IPR002067">
    <property type="entry name" value="MCP"/>
</dbReference>
<dbReference type="InterPro" id="IPR018247">
    <property type="entry name" value="EF_Hand_1_Ca_BS"/>
</dbReference>
<dbReference type="Proteomes" id="UP000249464">
    <property type="component" value="Unassembled WGS sequence"/>
</dbReference>
<feature type="repeat" description="Solcar" evidence="12">
    <location>
        <begin position="564"/>
        <end position="679"/>
    </location>
</feature>
<dbReference type="PROSITE" id="PS50920">
    <property type="entry name" value="SOLCAR"/>
    <property type="match status" value="3"/>
</dbReference>
<evidence type="ECO:0000256" key="7">
    <source>
        <dbReference type="ARBA" id="ARBA00022792"/>
    </source>
</evidence>
<keyword evidence="9" id="KW-1133">Transmembrane helix</keyword>
<feature type="region of interest" description="Disordered" evidence="13">
    <location>
        <begin position="605"/>
        <end position="629"/>
    </location>
</feature>
<name>A0A2X0M140_9BASI</name>
<evidence type="ECO:0000256" key="11">
    <source>
        <dbReference type="ARBA" id="ARBA00023136"/>
    </source>
</evidence>
<feature type="compositionally biased region" description="Low complexity" evidence="13">
    <location>
        <begin position="257"/>
        <end position="266"/>
    </location>
</feature>
<keyword evidence="4 12" id="KW-0812">Transmembrane</keyword>
<reference evidence="15 16" key="1">
    <citation type="submission" date="2016-11" db="EMBL/GenBank/DDBJ databases">
        <authorList>
            <person name="Jaros S."/>
            <person name="Januszkiewicz K."/>
            <person name="Wedrychowicz H."/>
        </authorList>
    </citation>
    <scope>NUCLEOTIDE SEQUENCE [LARGE SCALE GENOMIC DNA]</scope>
</reference>
<comment type="similarity">
    <text evidence="2">Belongs to the mitochondrial carrier (TC 2.A.29) family.</text>
</comment>
<dbReference type="GO" id="GO:0005743">
    <property type="term" value="C:mitochondrial inner membrane"/>
    <property type="evidence" value="ECO:0007669"/>
    <property type="project" value="UniProtKB-SubCell"/>
</dbReference>
<dbReference type="InterPro" id="IPR018108">
    <property type="entry name" value="MCP_transmembrane"/>
</dbReference>
<dbReference type="EMBL" id="FQNC01000020">
    <property type="protein sequence ID" value="SGY25277.1"/>
    <property type="molecule type" value="Genomic_DNA"/>
</dbReference>
<evidence type="ECO:0000259" key="14">
    <source>
        <dbReference type="PROSITE" id="PS50222"/>
    </source>
</evidence>
<dbReference type="PROSITE" id="PS00018">
    <property type="entry name" value="EF_HAND_1"/>
    <property type="match status" value="1"/>
</dbReference>
<evidence type="ECO:0000256" key="3">
    <source>
        <dbReference type="ARBA" id="ARBA00022448"/>
    </source>
</evidence>
<dbReference type="STRING" id="796604.A0A2X0M140"/>
<keyword evidence="3" id="KW-0813">Transport</keyword>
<dbReference type="Pfam" id="PF13499">
    <property type="entry name" value="EF-hand_7"/>
    <property type="match status" value="1"/>
</dbReference>
<dbReference type="GO" id="GO:0055085">
    <property type="term" value="P:transmembrane transport"/>
    <property type="evidence" value="ECO:0007669"/>
    <property type="project" value="InterPro"/>
</dbReference>
<dbReference type="InterPro" id="IPR002048">
    <property type="entry name" value="EF_hand_dom"/>
</dbReference>
<dbReference type="PRINTS" id="PR00926">
    <property type="entry name" value="MITOCARRIER"/>
</dbReference>
<dbReference type="SUPFAM" id="SSF103506">
    <property type="entry name" value="Mitochondrial carrier"/>
    <property type="match status" value="1"/>
</dbReference>
<dbReference type="SMART" id="SM00054">
    <property type="entry name" value="EFh"/>
    <property type="match status" value="2"/>
</dbReference>
<dbReference type="Gene3D" id="1.10.238.10">
    <property type="entry name" value="EF-hand"/>
    <property type="match status" value="1"/>
</dbReference>
<evidence type="ECO:0000256" key="8">
    <source>
        <dbReference type="ARBA" id="ARBA00022837"/>
    </source>
</evidence>
<keyword evidence="8" id="KW-0106">Calcium</keyword>
<keyword evidence="7" id="KW-0999">Mitochondrion inner membrane</keyword>
<feature type="region of interest" description="Disordered" evidence="13">
    <location>
        <begin position="1"/>
        <end position="67"/>
    </location>
</feature>
<comment type="subcellular location">
    <subcellularLocation>
        <location evidence="1">Mitochondrion inner membrane</location>
        <topology evidence="1">Multi-pass membrane protein</topology>
    </subcellularLocation>
</comment>
<dbReference type="AlphaFoldDB" id="A0A2X0M140"/>
<feature type="region of interest" description="Disordered" evidence="13">
    <location>
        <begin position="78"/>
        <end position="97"/>
    </location>
</feature>
<dbReference type="SUPFAM" id="SSF47473">
    <property type="entry name" value="EF-hand"/>
    <property type="match status" value="1"/>
</dbReference>
<evidence type="ECO:0000256" key="12">
    <source>
        <dbReference type="PROSITE-ProRule" id="PRU00282"/>
    </source>
</evidence>
<feature type="region of interest" description="Disordered" evidence="13">
    <location>
        <begin position="174"/>
        <end position="200"/>
    </location>
</feature>
<proteinExistence type="inferred from homology"/>
<evidence type="ECO:0000256" key="10">
    <source>
        <dbReference type="ARBA" id="ARBA00023128"/>
    </source>
</evidence>
<feature type="repeat" description="Solcar" evidence="12">
    <location>
        <begin position="790"/>
        <end position="879"/>
    </location>
</feature>
<dbReference type="InterPro" id="IPR011992">
    <property type="entry name" value="EF-hand-dom_pair"/>
</dbReference>
<protein>
    <submittedName>
        <fullName evidence="15">BQ5605_C018g08597 protein</fullName>
    </submittedName>
</protein>
<dbReference type="CDD" id="cd00051">
    <property type="entry name" value="EFh"/>
    <property type="match status" value="1"/>
</dbReference>
<feature type="region of interest" description="Disordered" evidence="13">
    <location>
        <begin position="229"/>
        <end position="266"/>
    </location>
</feature>
<dbReference type="GO" id="GO:0005509">
    <property type="term" value="F:calcium ion binding"/>
    <property type="evidence" value="ECO:0007669"/>
    <property type="project" value="InterPro"/>
</dbReference>
<evidence type="ECO:0000256" key="5">
    <source>
        <dbReference type="ARBA" id="ARBA00022723"/>
    </source>
</evidence>
<feature type="repeat" description="Solcar" evidence="12">
    <location>
        <begin position="693"/>
        <end position="781"/>
    </location>
</feature>
<keyword evidence="6" id="KW-0677">Repeat</keyword>
<evidence type="ECO:0000256" key="6">
    <source>
        <dbReference type="ARBA" id="ARBA00022737"/>
    </source>
</evidence>
<keyword evidence="16" id="KW-1185">Reference proteome</keyword>
<evidence type="ECO:0000256" key="13">
    <source>
        <dbReference type="SAM" id="MobiDB-lite"/>
    </source>
</evidence>
<dbReference type="Pfam" id="PF00153">
    <property type="entry name" value="Mito_carr"/>
    <property type="match status" value="3"/>
</dbReference>
<feature type="compositionally biased region" description="Low complexity" evidence="13">
    <location>
        <begin position="174"/>
        <end position="197"/>
    </location>
</feature>
<evidence type="ECO:0000313" key="16">
    <source>
        <dbReference type="Proteomes" id="UP000249464"/>
    </source>
</evidence>
<feature type="domain" description="EF-hand" evidence="14">
    <location>
        <begin position="281"/>
        <end position="316"/>
    </location>
</feature>
<keyword evidence="10" id="KW-0496">Mitochondrion</keyword>
<dbReference type="PROSITE" id="PS50222">
    <property type="entry name" value="EF_HAND_2"/>
    <property type="match status" value="2"/>
</dbReference>